<evidence type="ECO:0000313" key="7">
    <source>
        <dbReference type="Proteomes" id="UP001642464"/>
    </source>
</evidence>
<feature type="region of interest" description="Disordered" evidence="4">
    <location>
        <begin position="1448"/>
        <end position="1469"/>
    </location>
</feature>
<feature type="region of interest" description="Disordered" evidence="4">
    <location>
        <begin position="510"/>
        <end position="544"/>
    </location>
</feature>
<dbReference type="SUPFAM" id="SSF50494">
    <property type="entry name" value="Trypsin-like serine proteases"/>
    <property type="match status" value="1"/>
</dbReference>
<dbReference type="InterPro" id="IPR050216">
    <property type="entry name" value="LRR_domain-containing"/>
</dbReference>
<dbReference type="Proteomes" id="UP001642464">
    <property type="component" value="Unassembled WGS sequence"/>
</dbReference>
<feature type="region of interest" description="Disordered" evidence="4">
    <location>
        <begin position="887"/>
        <end position="914"/>
    </location>
</feature>
<dbReference type="InterPro" id="IPR020859">
    <property type="entry name" value="ROC"/>
</dbReference>
<dbReference type="Gene3D" id="3.30.70.1390">
    <property type="entry name" value="ROC domain from the Parkinson's disease-associated leucine-rich repeat kinase 2"/>
    <property type="match status" value="1"/>
</dbReference>
<feature type="domain" description="Roc" evidence="5">
    <location>
        <begin position="712"/>
        <end position="904"/>
    </location>
</feature>
<gene>
    <name evidence="6" type="ORF">SCF082_LOCUS8209</name>
</gene>
<feature type="compositionally biased region" description="Basic residues" evidence="4">
    <location>
        <begin position="22"/>
        <end position="37"/>
    </location>
</feature>
<feature type="compositionally biased region" description="Basic and acidic residues" evidence="4">
    <location>
        <begin position="7"/>
        <end position="21"/>
    </location>
</feature>
<sequence>MSGKSTEVFRKADEVEDELLRRTTKTPKRRSITKNVRRSSSSGNKHLLKGASDLDDSSKGGKMSLTGAYSDAGERSGDGGHSRAGGRSRRWTRSHRLQQMGGSRRKLSRKIKAKALSTSSQVEAFWPPVIRALDEVVHDLSDDESDSTGPQMQHLSAEEQDASTRAHHGLGEDKDQIARPPGAEVRSYDSDEEEDEEEEEEEGDDDDDEDDVNAEVNDEDGKEENKRSSRWEASGSREGLIDASRFGNSGDESHQGGGKRRTKKRQQFERRLANAAAKRTVRDWCKSGASVELSLRNRGLVSIPGLGRIARDKILRKSLGILDLDRNRMRSLPRHLLAFDCLSELHLDYNRLLETSFPEDMSSLRSLRMLTASHNSMRVFPRALATLPALEHLDLRDNELHTLVPPDDDGRFVTALYSTLGKNLKSLDLAMNQLEGTLDTKFCEAILKIEQLSIHTNNLSTLPVCFKFMDNLRTLRANGNPLQTPPPSVVLSGPEAVRQFFTRMSAEGVRHLNPTSPSKLAENAEQQQPQQQQQQQQQGDEDAESLSMLVRDRQHSRNASFEASEASIDSFAVAPSDTDEAQGILDKSSVQSSSTGGGLLLPQNSQGLRPRRKVSFGDEGDLCTNGAATPPPPAVAHVLLPSTSSSTRSISSESGTRVMVIASGGQTSKHVPPPPAPKPLLTAVPPATHSQTGAAVEAQATAGVTDQEQKIELAEKRNFKVVVLGNSSAGKSSLIRTLVSGECKTKSAEDRTFGVDIRECELAPPQEPNNSGSAEEPQKLTIWDFAGEDVYYHTHQLFLSRRSLYLLVWDINKHSIAEMDAEVCFWVYSVQARVPGAVIQIIASKTDQVPSVTVAERIALLQKRLQQHETWQMNDLRAIIHDEERETRGGGDIGSAVSVVSSQSRRRRGGPASIVGDHGAAASLLGGGSVDGDAHGLNAYHDIRPHVLLRQRPNVMPQVLEVSSVHNLGFETLRSRLHALTRDATLFPHMGSMAWIPRPWGVVEDVIAELRLARTSRPVCNWDELWVSVEARAQKCGVNVTKDDMEQCVHFLNDIGDVVHNRGTNILFLDSNWIVDCIKRIVDHKVVERMVGQVSVQVSPRGKRNLQRQEGRISLQVKHLKDKGILSEALVKRLWPELFRNTTSGRSVSDGLFHVLEQFDVCSPLAASPKDGRRWLIPCLIRHSFDMHKRWPRLSESCDDIQVGRSFVFPRFCPPGIMAKILTRIAKAFPPPTEIRTWKDATLVRLLLPERKEIKLLIRIQQEKLFNDDDNAAAAFAGENGLGDRNGDGDSDSDTHPSNASSSRRMSVDGEEFDAERAVLDVCAWGSRHRCLQEMWRNVSFLQDTIENILIEEYMGVTWFYLVRCPVCLSLLREQDDFSAAHSYHIAEVEQFEEDVIEEVNEDWHKYLAAAKLGQLIPVEDLCATMCGVESENIESHNTPIMWLMPPPEQDDDAEGAAVGSPENQFEQATPSPQRQYMLLLDSGKLFDARSICRIGVYCRNRQRFEEQGTGFVIDRHKGIIVSACHLITEPNTRIRKFIFEESLPKRILIGCFESQDTIPPWVFEAEIVSAGDTLPGDGSFLDVMVLRVVHRVNVLERSDGAAHPSSIFGRVRIERAGPASERLPLPAEIPPGDFDRLVIGHKVSLFGFPLRRGETICMSNGTIVGFSQHKREAHANAFQHDGSSGGPLVDSEGKVVGVLSKSTSQTLGVHISIKRVMPLLRAL</sequence>
<evidence type="ECO:0000256" key="4">
    <source>
        <dbReference type="SAM" id="MobiDB-lite"/>
    </source>
</evidence>
<dbReference type="InterPro" id="IPR001611">
    <property type="entry name" value="Leu-rich_rpt"/>
</dbReference>
<keyword evidence="1" id="KW-0433">Leucine-rich repeat</keyword>
<dbReference type="Gene3D" id="3.80.10.10">
    <property type="entry name" value="Ribonuclease Inhibitor"/>
    <property type="match status" value="1"/>
</dbReference>
<dbReference type="PANTHER" id="PTHR48051">
    <property type="match status" value="1"/>
</dbReference>
<feature type="region of interest" description="Disordered" evidence="4">
    <location>
        <begin position="1"/>
        <end position="267"/>
    </location>
</feature>
<accession>A0ABP0ISN6</accession>
<organism evidence="6 7">
    <name type="scientific">Durusdinium trenchii</name>
    <dbReference type="NCBI Taxonomy" id="1381693"/>
    <lineage>
        <taxon>Eukaryota</taxon>
        <taxon>Sar</taxon>
        <taxon>Alveolata</taxon>
        <taxon>Dinophyceae</taxon>
        <taxon>Suessiales</taxon>
        <taxon>Symbiodiniaceae</taxon>
        <taxon>Durusdinium</taxon>
    </lineage>
</organism>
<dbReference type="Gene3D" id="3.40.50.300">
    <property type="entry name" value="P-loop containing nucleotide triphosphate hydrolases"/>
    <property type="match status" value="1"/>
</dbReference>
<evidence type="ECO:0000256" key="1">
    <source>
        <dbReference type="ARBA" id="ARBA00022614"/>
    </source>
</evidence>
<dbReference type="Pfam" id="PF13855">
    <property type="entry name" value="LRR_8"/>
    <property type="match status" value="1"/>
</dbReference>
<dbReference type="InterPro" id="IPR032675">
    <property type="entry name" value="LRR_dom_sf"/>
</dbReference>
<dbReference type="PANTHER" id="PTHR48051:SF1">
    <property type="entry name" value="RAS SUPPRESSOR PROTEIN 1"/>
    <property type="match status" value="1"/>
</dbReference>
<comment type="caution">
    <text evidence="6">The sequence shown here is derived from an EMBL/GenBank/DDBJ whole genome shotgun (WGS) entry which is preliminary data.</text>
</comment>
<feature type="region of interest" description="Disordered" evidence="4">
    <location>
        <begin position="587"/>
        <end position="655"/>
    </location>
</feature>
<dbReference type="SUPFAM" id="SSF52540">
    <property type="entry name" value="P-loop containing nucleoside triphosphate hydrolases"/>
    <property type="match status" value="1"/>
</dbReference>
<evidence type="ECO:0000313" key="6">
    <source>
        <dbReference type="EMBL" id="CAK9004495.1"/>
    </source>
</evidence>
<dbReference type="EMBL" id="CAXAMM010004673">
    <property type="protein sequence ID" value="CAK9004495.1"/>
    <property type="molecule type" value="Genomic_DNA"/>
</dbReference>
<dbReference type="Pfam" id="PF08477">
    <property type="entry name" value="Roc"/>
    <property type="match status" value="1"/>
</dbReference>
<dbReference type="PROSITE" id="PS51424">
    <property type="entry name" value="ROC"/>
    <property type="match status" value="1"/>
</dbReference>
<feature type="compositionally biased region" description="Basic residues" evidence="4">
    <location>
        <begin position="103"/>
        <end position="113"/>
    </location>
</feature>
<feature type="compositionally biased region" description="Low complexity" evidence="4">
    <location>
        <begin position="894"/>
        <end position="903"/>
    </location>
</feature>
<feature type="compositionally biased region" description="Basic residues" evidence="4">
    <location>
        <begin position="84"/>
        <end position="96"/>
    </location>
</feature>
<dbReference type="Pfam" id="PF13365">
    <property type="entry name" value="Trypsin_2"/>
    <property type="match status" value="1"/>
</dbReference>
<protein>
    <submittedName>
        <fullName evidence="6">Plant intracellular Ras-group-related LRR protein 4</fullName>
    </submittedName>
</protein>
<evidence type="ECO:0000256" key="2">
    <source>
        <dbReference type="ARBA" id="ARBA00022737"/>
    </source>
</evidence>
<feature type="compositionally biased region" description="Acidic residues" evidence="4">
    <location>
        <begin position="190"/>
        <end position="222"/>
    </location>
</feature>
<reference evidence="6 7" key="1">
    <citation type="submission" date="2024-02" db="EMBL/GenBank/DDBJ databases">
        <authorList>
            <person name="Chen Y."/>
            <person name="Shah S."/>
            <person name="Dougan E. K."/>
            <person name="Thang M."/>
            <person name="Chan C."/>
        </authorList>
    </citation>
    <scope>NUCLEOTIDE SEQUENCE [LARGE SCALE GENOMIC DNA]</scope>
</reference>
<name>A0ABP0ISN6_9DINO</name>
<feature type="compositionally biased region" description="Basic and acidic residues" evidence="4">
    <location>
        <begin position="72"/>
        <end position="81"/>
    </location>
</feature>
<dbReference type="Gene3D" id="2.40.10.120">
    <property type="match status" value="1"/>
</dbReference>
<dbReference type="SUPFAM" id="SSF52058">
    <property type="entry name" value="L domain-like"/>
    <property type="match status" value="1"/>
</dbReference>
<feature type="region of interest" description="Disordered" evidence="4">
    <location>
        <begin position="1277"/>
        <end position="1309"/>
    </location>
</feature>
<keyword evidence="7" id="KW-1185">Reference proteome</keyword>
<keyword evidence="3" id="KW-0547">Nucleotide-binding</keyword>
<evidence type="ECO:0000259" key="5">
    <source>
        <dbReference type="PROSITE" id="PS51424"/>
    </source>
</evidence>
<feature type="compositionally biased region" description="Polar residues" evidence="4">
    <location>
        <begin position="1296"/>
        <end position="1305"/>
    </location>
</feature>
<feature type="compositionally biased region" description="Low complexity" evidence="4">
    <location>
        <begin position="526"/>
        <end position="538"/>
    </location>
</feature>
<dbReference type="InterPro" id="IPR027417">
    <property type="entry name" value="P-loop_NTPase"/>
</dbReference>
<dbReference type="InterPro" id="IPR009003">
    <property type="entry name" value="Peptidase_S1_PA"/>
</dbReference>
<evidence type="ECO:0000256" key="3">
    <source>
        <dbReference type="ARBA" id="ARBA00022741"/>
    </source>
</evidence>
<proteinExistence type="predicted"/>
<keyword evidence="2" id="KW-0677">Repeat</keyword>
<feature type="compositionally biased region" description="Low complexity" evidence="4">
    <location>
        <begin position="642"/>
        <end position="655"/>
    </location>
</feature>